<feature type="transmembrane region" description="Helical" evidence="10">
    <location>
        <begin position="105"/>
        <end position="129"/>
    </location>
</feature>
<dbReference type="EC" id="2.3.1.275" evidence="10"/>
<comment type="caution">
    <text evidence="11">The sequence shown here is derived from an EMBL/GenBank/DDBJ whole genome shotgun (WGS) entry which is preliminary data.</text>
</comment>
<dbReference type="Proteomes" id="UP000636888">
    <property type="component" value="Unassembled WGS sequence"/>
</dbReference>
<comment type="function">
    <text evidence="10">Catalyzes the transfer of an acyl group from acyl-phosphate (acyl-PO(4)) to glycerol-3-phosphate (G3P) to form lysophosphatidic acid (LPA). This enzyme utilizes acyl-phosphate as fatty acyl donor, but not acyl-CoA or acyl-ACP.</text>
</comment>
<feature type="transmembrane region" description="Helical" evidence="10">
    <location>
        <begin position="78"/>
        <end position="99"/>
    </location>
</feature>
<dbReference type="NCBIfam" id="TIGR00023">
    <property type="entry name" value="glycerol-3-phosphate 1-O-acyltransferase PlsY"/>
    <property type="match status" value="1"/>
</dbReference>
<keyword evidence="3 10" id="KW-0808">Transferase</keyword>
<keyword evidence="9 10" id="KW-1208">Phospholipid metabolism</keyword>
<evidence type="ECO:0000256" key="3">
    <source>
        <dbReference type="ARBA" id="ARBA00022679"/>
    </source>
</evidence>
<comment type="similarity">
    <text evidence="10">Belongs to the PlsY family.</text>
</comment>
<dbReference type="Pfam" id="PF02660">
    <property type="entry name" value="G3P_acyltransf"/>
    <property type="match status" value="1"/>
</dbReference>
<protein>
    <recommendedName>
        <fullName evidence="10">Glycerol-3-phosphate acyltransferase</fullName>
    </recommendedName>
    <alternativeName>
        <fullName evidence="10">Acyl-PO4 G3P acyltransferase</fullName>
    </alternativeName>
    <alternativeName>
        <fullName evidence="10">Acyl-phosphate--glycerol-3-phosphate acyltransferase</fullName>
    </alternativeName>
    <alternativeName>
        <fullName evidence="10">G3P acyltransferase</fullName>
        <shortName evidence="10">GPAT</shortName>
        <ecNumber evidence="10">2.3.1.275</ecNumber>
    </alternativeName>
    <alternativeName>
        <fullName evidence="10">Lysophosphatidic acid synthase</fullName>
        <shortName evidence="10">LPA synthase</shortName>
    </alternativeName>
</protein>
<name>A0A8J7M0X6_9BACT</name>
<keyword evidence="12" id="KW-1185">Reference proteome</keyword>
<feature type="transmembrane region" description="Helical" evidence="10">
    <location>
        <begin position="51"/>
        <end position="71"/>
    </location>
</feature>
<keyword evidence="7 10" id="KW-0472">Membrane</keyword>
<comment type="catalytic activity">
    <reaction evidence="10">
        <text>an acyl phosphate + sn-glycerol 3-phosphate = a 1-acyl-sn-glycero-3-phosphate + phosphate</text>
        <dbReference type="Rhea" id="RHEA:34075"/>
        <dbReference type="ChEBI" id="CHEBI:43474"/>
        <dbReference type="ChEBI" id="CHEBI:57597"/>
        <dbReference type="ChEBI" id="CHEBI:57970"/>
        <dbReference type="ChEBI" id="CHEBI:59918"/>
        <dbReference type="EC" id="2.3.1.275"/>
    </reaction>
</comment>
<dbReference type="GO" id="GO:0005886">
    <property type="term" value="C:plasma membrane"/>
    <property type="evidence" value="ECO:0007669"/>
    <property type="project" value="UniProtKB-SubCell"/>
</dbReference>
<evidence type="ECO:0000256" key="4">
    <source>
        <dbReference type="ARBA" id="ARBA00022692"/>
    </source>
</evidence>
<keyword evidence="5 10" id="KW-1133">Transmembrane helix</keyword>
<comment type="pathway">
    <text evidence="10">Lipid metabolism; phospholipid metabolism.</text>
</comment>
<reference evidence="11" key="1">
    <citation type="submission" date="2020-12" db="EMBL/GenBank/DDBJ databases">
        <title>Geomonas sp. Red875, isolated from river sediment.</title>
        <authorList>
            <person name="Xu Z."/>
            <person name="Zhang Z."/>
            <person name="Masuda Y."/>
            <person name="Itoh H."/>
            <person name="Senoo K."/>
        </authorList>
    </citation>
    <scope>NUCLEOTIDE SEQUENCE</scope>
    <source>
        <strain evidence="11">Red875</strain>
    </source>
</reference>
<dbReference type="PANTHER" id="PTHR30309">
    <property type="entry name" value="INNER MEMBRANE PROTEIN YGIH"/>
    <property type="match status" value="1"/>
</dbReference>
<keyword evidence="11" id="KW-0012">Acyltransferase</keyword>
<evidence type="ECO:0000313" key="11">
    <source>
        <dbReference type="EMBL" id="MBJ6726608.1"/>
    </source>
</evidence>
<evidence type="ECO:0000256" key="5">
    <source>
        <dbReference type="ARBA" id="ARBA00022989"/>
    </source>
</evidence>
<evidence type="ECO:0000313" key="12">
    <source>
        <dbReference type="Proteomes" id="UP000636888"/>
    </source>
</evidence>
<keyword evidence="1 10" id="KW-1003">Cell membrane</keyword>
<evidence type="ECO:0000256" key="9">
    <source>
        <dbReference type="ARBA" id="ARBA00023264"/>
    </source>
</evidence>
<dbReference type="AlphaFoldDB" id="A0A8J7M0X6"/>
<dbReference type="SMART" id="SM01207">
    <property type="entry name" value="G3P_acyltransf"/>
    <property type="match status" value="1"/>
</dbReference>
<evidence type="ECO:0000256" key="6">
    <source>
        <dbReference type="ARBA" id="ARBA00023098"/>
    </source>
</evidence>
<evidence type="ECO:0000256" key="7">
    <source>
        <dbReference type="ARBA" id="ARBA00023136"/>
    </source>
</evidence>
<comment type="subcellular location">
    <subcellularLocation>
        <location evidence="10">Cell membrane</location>
        <topology evidence="10">Multi-pass membrane protein</topology>
    </subcellularLocation>
</comment>
<dbReference type="GO" id="GO:0008654">
    <property type="term" value="P:phospholipid biosynthetic process"/>
    <property type="evidence" value="ECO:0007669"/>
    <property type="project" value="UniProtKB-UniRule"/>
</dbReference>
<dbReference type="UniPathway" id="UPA00085"/>
<organism evidence="11 12">
    <name type="scientific">Geomesophilobacter sediminis</name>
    <dbReference type="NCBI Taxonomy" id="2798584"/>
    <lineage>
        <taxon>Bacteria</taxon>
        <taxon>Pseudomonadati</taxon>
        <taxon>Thermodesulfobacteriota</taxon>
        <taxon>Desulfuromonadia</taxon>
        <taxon>Geobacterales</taxon>
        <taxon>Geobacteraceae</taxon>
        <taxon>Geomesophilobacter</taxon>
    </lineage>
</organism>
<dbReference type="InterPro" id="IPR003811">
    <property type="entry name" value="G3P_acylTferase_PlsY"/>
</dbReference>
<evidence type="ECO:0000256" key="2">
    <source>
        <dbReference type="ARBA" id="ARBA00022516"/>
    </source>
</evidence>
<dbReference type="GO" id="GO:0043772">
    <property type="term" value="F:acyl-phosphate glycerol-3-phosphate acyltransferase activity"/>
    <property type="evidence" value="ECO:0007669"/>
    <property type="project" value="UniProtKB-UniRule"/>
</dbReference>
<dbReference type="EMBL" id="JAEMHM010000015">
    <property type="protein sequence ID" value="MBJ6726608.1"/>
    <property type="molecule type" value="Genomic_DNA"/>
</dbReference>
<dbReference type="HAMAP" id="MF_01043">
    <property type="entry name" value="PlsY"/>
    <property type="match status" value="1"/>
</dbReference>
<dbReference type="PANTHER" id="PTHR30309:SF0">
    <property type="entry name" value="GLYCEROL-3-PHOSPHATE ACYLTRANSFERASE-RELATED"/>
    <property type="match status" value="1"/>
</dbReference>
<evidence type="ECO:0000256" key="10">
    <source>
        <dbReference type="HAMAP-Rule" id="MF_01043"/>
    </source>
</evidence>
<accession>A0A8J7M0X6</accession>
<evidence type="ECO:0000256" key="8">
    <source>
        <dbReference type="ARBA" id="ARBA00023209"/>
    </source>
</evidence>
<keyword evidence="6 10" id="KW-0443">Lipid metabolism</keyword>
<proteinExistence type="inferred from homology"/>
<feature type="transmembrane region" description="Helical" evidence="10">
    <location>
        <begin position="136"/>
        <end position="155"/>
    </location>
</feature>
<keyword evidence="8 10" id="KW-0594">Phospholipid biosynthesis</keyword>
<keyword evidence="4 10" id="KW-0812">Transmembrane</keyword>
<gene>
    <name evidence="10" type="primary">plsY</name>
    <name evidence="11" type="ORF">JFN93_17995</name>
</gene>
<keyword evidence="2 10" id="KW-0444">Lipid biosynthesis</keyword>
<evidence type="ECO:0000256" key="1">
    <source>
        <dbReference type="ARBA" id="ARBA00022475"/>
    </source>
</evidence>
<sequence>MKEILFVLCAYLLGSIPTGLLLGKAFGIDIRKQGSGNIGATNVYRTAGKKLGILTLLGDCLKGLLPVLIARAAGLSEAMIAGVALAAFLGHVYTVFLGFKGGKGVATALGVFLGISPLAILLALAVFVPVLYKWRYVSLASITAAGVAPLAVAVIEQRVEPTAMALVISFIVVWRHRENIARLRAGTENAFR</sequence>
<comment type="subunit">
    <text evidence="10">Probably interacts with PlsX.</text>
</comment>